<evidence type="ECO:0000313" key="3">
    <source>
        <dbReference type="EMBL" id="TCD63905.1"/>
    </source>
</evidence>
<dbReference type="Proteomes" id="UP000292702">
    <property type="component" value="Unassembled WGS sequence"/>
</dbReference>
<protein>
    <recommendedName>
        <fullName evidence="2">Protein kinase domain-containing protein</fullName>
    </recommendedName>
</protein>
<evidence type="ECO:0000313" key="4">
    <source>
        <dbReference type="Proteomes" id="UP000292702"/>
    </source>
</evidence>
<evidence type="ECO:0000256" key="1">
    <source>
        <dbReference type="SAM" id="MobiDB-lite"/>
    </source>
</evidence>
<dbReference type="PANTHER" id="PTHR11909">
    <property type="entry name" value="CASEIN KINASE-RELATED"/>
    <property type="match status" value="1"/>
</dbReference>
<dbReference type="PROSITE" id="PS50011">
    <property type="entry name" value="PROTEIN_KINASE_DOM"/>
    <property type="match status" value="1"/>
</dbReference>
<dbReference type="SUPFAM" id="SSF56112">
    <property type="entry name" value="Protein kinase-like (PK-like)"/>
    <property type="match status" value="1"/>
</dbReference>
<dbReference type="InterPro" id="IPR011009">
    <property type="entry name" value="Kinase-like_dom_sf"/>
</dbReference>
<reference evidence="3 4" key="1">
    <citation type="submission" date="2018-11" db="EMBL/GenBank/DDBJ databases">
        <title>Genome assembly of Steccherinum ochraceum LE-BIN_3174, the white-rot fungus of the Steccherinaceae family (The Residual Polyporoid clade, Polyporales, Basidiomycota).</title>
        <authorList>
            <person name="Fedorova T.V."/>
            <person name="Glazunova O.A."/>
            <person name="Landesman E.O."/>
            <person name="Moiseenko K.V."/>
            <person name="Psurtseva N.V."/>
            <person name="Savinova O.S."/>
            <person name="Shakhova N.V."/>
            <person name="Tyazhelova T.V."/>
            <person name="Vasina D.V."/>
        </authorList>
    </citation>
    <scope>NUCLEOTIDE SEQUENCE [LARGE SCALE GENOMIC DNA]</scope>
    <source>
        <strain evidence="3 4">LE-BIN_3174</strain>
    </source>
</reference>
<dbReference type="STRING" id="92696.A0A4R0REB0"/>
<organism evidence="3 4">
    <name type="scientific">Steccherinum ochraceum</name>
    <dbReference type="NCBI Taxonomy" id="92696"/>
    <lineage>
        <taxon>Eukaryota</taxon>
        <taxon>Fungi</taxon>
        <taxon>Dikarya</taxon>
        <taxon>Basidiomycota</taxon>
        <taxon>Agaricomycotina</taxon>
        <taxon>Agaricomycetes</taxon>
        <taxon>Polyporales</taxon>
        <taxon>Steccherinaceae</taxon>
        <taxon>Steccherinum</taxon>
    </lineage>
</organism>
<dbReference type="Pfam" id="PF00069">
    <property type="entry name" value="Pkinase"/>
    <property type="match status" value="1"/>
</dbReference>
<dbReference type="SMART" id="SM00220">
    <property type="entry name" value="S_TKc"/>
    <property type="match status" value="1"/>
</dbReference>
<feature type="domain" description="Protein kinase" evidence="2">
    <location>
        <begin position="676"/>
        <end position="950"/>
    </location>
</feature>
<gene>
    <name evidence="3" type="ORF">EIP91_004784</name>
</gene>
<proteinExistence type="predicted"/>
<dbReference type="GO" id="GO:0005524">
    <property type="term" value="F:ATP binding"/>
    <property type="evidence" value="ECO:0007669"/>
    <property type="project" value="InterPro"/>
</dbReference>
<dbReference type="GO" id="GO:0004672">
    <property type="term" value="F:protein kinase activity"/>
    <property type="evidence" value="ECO:0007669"/>
    <property type="project" value="InterPro"/>
</dbReference>
<dbReference type="OrthoDB" id="2987224at2759"/>
<comment type="caution">
    <text evidence="3">The sequence shown here is derived from an EMBL/GenBank/DDBJ whole genome shotgun (WGS) entry which is preliminary data.</text>
</comment>
<evidence type="ECO:0000259" key="2">
    <source>
        <dbReference type="PROSITE" id="PS50011"/>
    </source>
</evidence>
<feature type="compositionally biased region" description="Acidic residues" evidence="1">
    <location>
        <begin position="196"/>
        <end position="209"/>
    </location>
</feature>
<sequence length="991" mass="111175">MARTDGFWPESSFDPPSHLGQRQPVPSHSFVAAQLRSVVPMYARAANRTKRPPTTPFLALHLHEFPDADEEWYGTEPPNLFLLSNQKPTAPGSEYFIVTPSTTSDHNDSEKTLTVSPPLPCDEPLYLSVTPRFSAQFFDNTAYETHRAAQAYHLDEPSLKKLRQALETAGPSIPGTREILDGRPVEGPGEGSGEGSDGESDGELDESSEVGDREHCYSRILVENQRVPLYFDLVAFADLTAEMVLQPAVYDEVRLYRQFYLDFTWKGIEWIFDYLDILAHDLPQRIAAGIQVFCEPVRLAEDGNIPDPTIDAFRPSLAHLQTLPVLYPGDPVDPSNPPLDEWSLGWNDGAPYTMPEAEYVPAVLPGDVKLVVTDCDVLVDRDGPLLEVLSSVFPSSVYHRNPLELLHLFVEYEVLRRSDDLSEYSGGSDSAPLKDSALLEDPSQLEDTRSWEDFGRSEDNYAVIRDIARYLHTHISDSSIRSAFSRLRDPALRPGTAAVVSSLLEHGYTVLILPSDLPRSTFASLDGISYALWDAHDRNFKQNQSSPEAEPLSQNVDSTLPLFEPYAQWDDLVDLVRRELNLSLSADQILVASSNLPEVVEAASRHEFLTALIRRAGSRSAAAKLSTVAPTFDLVDFNALLPALLGPGPQAIPPYTPPPGPALGLRTMLYRFRDCYQIETLLAEGTYTSVWDARQMHTGKLVALKYQPVESSNPNQVAYEAAVYAQLEGVRGVVPIRWSGTDGEASVLVMDRLGPTLGDLRRVCRGAFSLKTVLMIAEQMITTIEGVHARGIVYRDIKPDNFATGLLAQQHIFVFDMGLARCFLDPDSGEHMPFRDDRAPLGTPRYYSHNVHLGIEPSRRDDMEAIGFLLLYFLHSRLPWQGFRYKDETAALKHAGDMKHDQPLTDLLSRSPACFTTFFDHCRSLAFDEKPDYALLRGILRREMRQHGWEYDWKYDWLCPDEAPRGTLYPPEQYNFDLTLVDPVRHEQKVL</sequence>
<dbReference type="InterPro" id="IPR050235">
    <property type="entry name" value="CK1_Ser-Thr_kinase"/>
</dbReference>
<dbReference type="EMBL" id="RWJN01000267">
    <property type="protein sequence ID" value="TCD63905.1"/>
    <property type="molecule type" value="Genomic_DNA"/>
</dbReference>
<dbReference type="Gene3D" id="1.10.510.10">
    <property type="entry name" value="Transferase(Phosphotransferase) domain 1"/>
    <property type="match status" value="1"/>
</dbReference>
<accession>A0A4R0REB0</accession>
<feature type="region of interest" description="Disordered" evidence="1">
    <location>
        <begin position="171"/>
        <end position="211"/>
    </location>
</feature>
<dbReference type="AlphaFoldDB" id="A0A4R0REB0"/>
<feature type="region of interest" description="Disordered" evidence="1">
    <location>
        <begin position="1"/>
        <end position="27"/>
    </location>
</feature>
<dbReference type="CDD" id="cd14016">
    <property type="entry name" value="STKc_CK1"/>
    <property type="match status" value="1"/>
</dbReference>
<keyword evidence="4" id="KW-1185">Reference proteome</keyword>
<dbReference type="InterPro" id="IPR000719">
    <property type="entry name" value="Prot_kinase_dom"/>
</dbReference>
<name>A0A4R0REB0_9APHY</name>